<dbReference type="Proteomes" id="UP000601108">
    <property type="component" value="Unassembled WGS sequence"/>
</dbReference>
<evidence type="ECO:0000313" key="2">
    <source>
        <dbReference type="Proteomes" id="UP000601108"/>
    </source>
</evidence>
<dbReference type="EMBL" id="BMWS01000022">
    <property type="protein sequence ID" value="GGX26764.1"/>
    <property type="molecule type" value="Genomic_DNA"/>
</dbReference>
<protein>
    <submittedName>
        <fullName evidence="1">Uncharacterized protein</fullName>
    </submittedName>
</protein>
<comment type="caution">
    <text evidence="1">The sequence shown here is derived from an EMBL/GenBank/DDBJ whole genome shotgun (WGS) entry which is preliminary data.</text>
</comment>
<dbReference type="AlphaFoldDB" id="A0A918JX90"/>
<organism evidence="1 2">
    <name type="scientific">Aquimarina muelleri</name>
    <dbReference type="NCBI Taxonomy" id="279356"/>
    <lineage>
        <taxon>Bacteria</taxon>
        <taxon>Pseudomonadati</taxon>
        <taxon>Bacteroidota</taxon>
        <taxon>Flavobacteriia</taxon>
        <taxon>Flavobacteriales</taxon>
        <taxon>Flavobacteriaceae</taxon>
        <taxon>Aquimarina</taxon>
    </lineage>
</organism>
<name>A0A918JX90_9FLAO</name>
<sequence>MIEIFTTSIPNKTLGNRIKKSLKASFSDLKIDFDIEAPIVNYPCDHSILRVEGDTINVQNLISHINKNGYECHILEDKICN</sequence>
<proteinExistence type="predicted"/>
<gene>
    <name evidence="1" type="ORF">GCM10007384_29920</name>
</gene>
<evidence type="ECO:0000313" key="1">
    <source>
        <dbReference type="EMBL" id="GGX26764.1"/>
    </source>
</evidence>
<keyword evidence="2" id="KW-1185">Reference proteome</keyword>
<reference evidence="1 2" key="1">
    <citation type="journal article" date="2014" name="Int. J. Syst. Evol. Microbiol.">
        <title>Complete genome sequence of Corynebacterium casei LMG S-19264T (=DSM 44701T), isolated from a smear-ripened cheese.</title>
        <authorList>
            <consortium name="US DOE Joint Genome Institute (JGI-PGF)"/>
            <person name="Walter F."/>
            <person name="Albersmeier A."/>
            <person name="Kalinowski J."/>
            <person name="Ruckert C."/>
        </authorList>
    </citation>
    <scope>NUCLEOTIDE SEQUENCE [LARGE SCALE GENOMIC DNA]</scope>
    <source>
        <strain evidence="1 2">KCTC 12285</strain>
    </source>
</reference>
<accession>A0A918JX90</accession>